<feature type="transmembrane region" description="Helical" evidence="3">
    <location>
        <begin position="1240"/>
        <end position="1261"/>
    </location>
</feature>
<feature type="region of interest" description="Disordered" evidence="2">
    <location>
        <begin position="80"/>
        <end position="105"/>
    </location>
</feature>
<feature type="region of interest" description="Disordered" evidence="2">
    <location>
        <begin position="1017"/>
        <end position="1046"/>
    </location>
</feature>
<feature type="region of interest" description="Disordered" evidence="2">
    <location>
        <begin position="445"/>
        <end position="464"/>
    </location>
</feature>
<keyword evidence="3" id="KW-1133">Transmembrane helix</keyword>
<feature type="compositionally biased region" description="Low complexity" evidence="2">
    <location>
        <begin position="1123"/>
        <end position="1133"/>
    </location>
</feature>
<keyword evidence="3" id="KW-0472">Membrane</keyword>
<protein>
    <recommendedName>
        <fullName evidence="6">Transmembrane protein</fullName>
    </recommendedName>
</protein>
<feature type="region of interest" description="Disordered" evidence="2">
    <location>
        <begin position="527"/>
        <end position="574"/>
    </location>
</feature>
<proteinExistence type="predicted"/>
<evidence type="ECO:0000256" key="3">
    <source>
        <dbReference type="SAM" id="Phobius"/>
    </source>
</evidence>
<feature type="compositionally biased region" description="Polar residues" evidence="2">
    <location>
        <begin position="1226"/>
        <end position="1235"/>
    </location>
</feature>
<keyword evidence="1" id="KW-0175">Coiled coil</keyword>
<feature type="compositionally biased region" description="Basic and acidic residues" evidence="2">
    <location>
        <begin position="553"/>
        <end position="574"/>
    </location>
</feature>
<dbReference type="KEGG" id="bbes:BESB_000380"/>
<evidence type="ECO:0000256" key="1">
    <source>
        <dbReference type="SAM" id="Coils"/>
    </source>
</evidence>
<feature type="compositionally biased region" description="Basic and acidic residues" evidence="2">
    <location>
        <begin position="1324"/>
        <end position="1353"/>
    </location>
</feature>
<evidence type="ECO:0000313" key="5">
    <source>
        <dbReference type="Proteomes" id="UP000224006"/>
    </source>
</evidence>
<feature type="compositionally biased region" description="Basic and acidic residues" evidence="2">
    <location>
        <begin position="445"/>
        <end position="454"/>
    </location>
</feature>
<dbReference type="GeneID" id="40305101"/>
<evidence type="ECO:0000256" key="2">
    <source>
        <dbReference type="SAM" id="MobiDB-lite"/>
    </source>
</evidence>
<feature type="region of interest" description="Disordered" evidence="2">
    <location>
        <begin position="1059"/>
        <end position="1162"/>
    </location>
</feature>
<feature type="coiled-coil region" evidence="1">
    <location>
        <begin position="959"/>
        <end position="1017"/>
    </location>
</feature>
<feature type="region of interest" description="Disordered" evidence="2">
    <location>
        <begin position="1184"/>
        <end position="1235"/>
    </location>
</feature>
<feature type="region of interest" description="Disordered" evidence="2">
    <location>
        <begin position="631"/>
        <end position="656"/>
    </location>
</feature>
<reference evidence="4 5" key="1">
    <citation type="submission" date="2017-09" db="EMBL/GenBank/DDBJ databases">
        <title>Genome sequencing of Besnoitia besnoiti strain Bb-Ger1.</title>
        <authorList>
            <person name="Schares G."/>
            <person name="Venepally P."/>
            <person name="Lorenzi H.A."/>
        </authorList>
    </citation>
    <scope>NUCLEOTIDE SEQUENCE [LARGE SCALE GENOMIC DNA]</scope>
    <source>
        <strain evidence="4 5">Bb-Ger1</strain>
    </source>
</reference>
<feature type="coiled-coil region" evidence="1">
    <location>
        <begin position="864"/>
        <end position="919"/>
    </location>
</feature>
<name>A0A2A9MNB8_BESBE</name>
<feature type="region of interest" description="Disordered" evidence="2">
    <location>
        <begin position="1324"/>
        <end position="1366"/>
    </location>
</feature>
<evidence type="ECO:0000313" key="4">
    <source>
        <dbReference type="EMBL" id="PFH37696.1"/>
    </source>
</evidence>
<dbReference type="EMBL" id="NWUJ01000001">
    <property type="protein sequence ID" value="PFH37696.1"/>
    <property type="molecule type" value="Genomic_DNA"/>
</dbReference>
<feature type="region of interest" description="Disordered" evidence="2">
    <location>
        <begin position="738"/>
        <end position="774"/>
    </location>
</feature>
<gene>
    <name evidence="4" type="ORF">BESB_000380</name>
</gene>
<feature type="compositionally biased region" description="Polar residues" evidence="2">
    <location>
        <begin position="1357"/>
        <end position="1366"/>
    </location>
</feature>
<keyword evidence="3" id="KW-0812">Transmembrane</keyword>
<dbReference type="VEuPathDB" id="ToxoDB:BESB_000380"/>
<dbReference type="Proteomes" id="UP000224006">
    <property type="component" value="Chromosome I"/>
</dbReference>
<accession>A0A2A9MNB8</accession>
<comment type="caution">
    <text evidence="4">The sequence shown here is derived from an EMBL/GenBank/DDBJ whole genome shotgun (WGS) entry which is preliminary data.</text>
</comment>
<sequence>MSLRTSGVRAVWHSSVARGGLYSSSSGCTGHFSTSRRRAVSMQTRASSSFRFFNRMRDNAEPRSGSNETKWPSFFPSRAEDAHLPRSQGDSSACHAQLPPPSRSIGTLSTFPAGFSLNSLAASNKDPHLCRRHPDRYVGAGQQADEPRVADTRTPPSLACLETTSSVSPGLVVDFFWSRRHKQRNAGIHSAWQKQVYEHTLSKVQRLMSLSHAREELQRVHLDEGAVDPHIATPKLQETSSLSPPAVPVAPEERKSGETGDSCGLVQSGMQVEEFSADTPKKNQQGHASAEPMNAAFVTAGGDGVTGTVKGLSKTVSQTSLEQRQAEDKLGQAAEEQTVDLDVEVSEPFEGVASCAKRGRSQDFQASSDSFCGQKVMQEFMEATQTDTRKALLGQQEKEQRLSQIPKKTWDLLLAEAHTIGGSGASGWTAEEKRMLKELKRLEREEFTSRKPSDKPASQGLLIDPSVQKTEPACLRCGLQNGWLAGDYLATQKEGESAFLPSETVGADGGGARQRADGVFILPFNGGSSMKSDGRVSGEAIPGETPSRVADSSGERRQEANGKELRDISLSTDRGDQSKHVTWLRYEDLPTLDKQASRSSGAADGSQTPVEDTCDDWIRQVDEECSKIPPTALRTLSGNGGRELFSSSSSRADSFEEGNQMLPRVLVPRQREGGAAEIDGATARDSCKSSTPAASRFASAADVCQTPMRRDAEGCGTSTLGEPGKGLLASSRMWSHSLRNGDAVGGSRSWGRGAPGSSPGHAEEPDLSSSVSSSSATSCASFGGKAYNSVSHAAQGETGTGLSASPGGDCDAGGCTASQHSNAGRWKDSSSQDLAAAASERANVRAERILAEFRHLCDAAGHEVRRAHQELEKVRVIVQQVKERQNAMAAWVLKAGSASRKLHERADELSLAIDELRDDMRLFRVKMLRKGRDTEAAACRAFTETDRAALHAGRLDEKCGEAREMVQKTEAKVEAMEREWGALKAQCQRAEQRESDIERLQRSVRDLELGLSEIREAQKQQNRDKHLPRQIHEERNMGVTAAPGDFRKGVDAATSVWNLQGADEGPGTGSRETAFSCQSANQHQEDKPRGAQCPGVSGATHGQGASSRLPMMRAPTDVDTPLRRLPPLLFQRLSPASFPPLRQRAKQDGERPSDVSKLGGFPTEASLDKVTVVADKPDEAALQLRGPSCSRRPTPQRVQTREVSLRSVESDVSSPVLTCGAEQGTPKGSKTNPTQPATSAVMIGINLVSLLFCAGALWNLARLRNQENTFTCEDGFYPLSPTDDERDESLQIIGDRVSRLSTALYSCLHVVPERSRLAKELRERRRRESAQEAFKRQANQEDISKTLRADARPPQDGQLTKSDASG</sequence>
<evidence type="ECO:0008006" key="6">
    <source>
        <dbReference type="Google" id="ProtNLM"/>
    </source>
</evidence>
<keyword evidence="5" id="KW-1185">Reference proteome</keyword>
<feature type="compositionally biased region" description="Basic and acidic residues" evidence="2">
    <location>
        <begin position="1145"/>
        <end position="1154"/>
    </location>
</feature>
<feature type="compositionally biased region" description="Basic and acidic residues" evidence="2">
    <location>
        <begin position="1017"/>
        <end position="1036"/>
    </location>
</feature>
<feature type="compositionally biased region" description="Polar residues" evidence="2">
    <location>
        <begin position="1070"/>
        <end position="1082"/>
    </location>
</feature>
<dbReference type="RefSeq" id="XP_029221705.1">
    <property type="nucleotide sequence ID" value="XM_029358793.1"/>
</dbReference>
<feature type="region of interest" description="Disordered" evidence="2">
    <location>
        <begin position="232"/>
        <end position="264"/>
    </location>
</feature>
<organism evidence="4 5">
    <name type="scientific">Besnoitia besnoiti</name>
    <name type="common">Apicomplexan protozoan</name>
    <dbReference type="NCBI Taxonomy" id="94643"/>
    <lineage>
        <taxon>Eukaryota</taxon>
        <taxon>Sar</taxon>
        <taxon>Alveolata</taxon>
        <taxon>Apicomplexa</taxon>
        <taxon>Conoidasida</taxon>
        <taxon>Coccidia</taxon>
        <taxon>Eucoccidiorida</taxon>
        <taxon>Eimeriorina</taxon>
        <taxon>Sarcocystidae</taxon>
        <taxon>Besnoitia</taxon>
    </lineage>
</organism>